<feature type="compositionally biased region" description="Acidic residues" evidence="1">
    <location>
        <begin position="43"/>
        <end position="55"/>
    </location>
</feature>
<organism evidence="3 4">
    <name type="scientific">Candidatus Olsenella pullistercoris</name>
    <dbReference type="NCBI Taxonomy" id="2838712"/>
    <lineage>
        <taxon>Bacteria</taxon>
        <taxon>Bacillati</taxon>
        <taxon>Actinomycetota</taxon>
        <taxon>Coriobacteriia</taxon>
        <taxon>Coriobacteriales</taxon>
        <taxon>Atopobiaceae</taxon>
        <taxon>Olsenella</taxon>
    </lineage>
</organism>
<reference evidence="3" key="2">
    <citation type="submission" date="2021-04" db="EMBL/GenBank/DDBJ databases">
        <authorList>
            <person name="Gilroy R."/>
        </authorList>
    </citation>
    <scope>NUCLEOTIDE SEQUENCE</scope>
    <source>
        <strain evidence="3">ChiHjej12B11-14209</strain>
    </source>
</reference>
<feature type="chain" id="PRO_5039326514" evidence="2">
    <location>
        <begin position="30"/>
        <end position="249"/>
    </location>
</feature>
<dbReference type="Proteomes" id="UP000824062">
    <property type="component" value="Unassembled WGS sequence"/>
</dbReference>
<evidence type="ECO:0000256" key="1">
    <source>
        <dbReference type="SAM" id="MobiDB-lite"/>
    </source>
</evidence>
<protein>
    <submittedName>
        <fullName evidence="3">Uncharacterized protein</fullName>
    </submittedName>
</protein>
<gene>
    <name evidence="3" type="ORF">IAA19_03330</name>
</gene>
<evidence type="ECO:0000313" key="4">
    <source>
        <dbReference type="Proteomes" id="UP000824062"/>
    </source>
</evidence>
<accession>A0A9D2EZ14</accession>
<evidence type="ECO:0000313" key="3">
    <source>
        <dbReference type="EMBL" id="HIZ46036.1"/>
    </source>
</evidence>
<sequence length="249" mass="26682">MRRVATKVLAGAAALVLSTALLVGCGAQGAATDSPDAQADAAAQEEVEPEPEPEPEPAMSNWTENAFYERPLSEITSDLELLGFEMTGEESYSDTDALGDVVYYFLNYQGTPEDNPVEGSDETVEISFTIENPELLEGESEYTTETIDPQTTLTGFNVGFFLPEADTSEYGAVAAGVAEAVGLPELTEDYVGDPFGTGRVIGNFLYPDSFKGTETESMLIVSPSMNEESLPNPDTPLYVSYGSYVSERA</sequence>
<proteinExistence type="predicted"/>
<dbReference type="AlphaFoldDB" id="A0A9D2EZ14"/>
<dbReference type="EMBL" id="DXBM01000031">
    <property type="protein sequence ID" value="HIZ46036.1"/>
    <property type="molecule type" value="Genomic_DNA"/>
</dbReference>
<name>A0A9D2EZ14_9ACTN</name>
<keyword evidence="2" id="KW-0732">Signal</keyword>
<comment type="caution">
    <text evidence="3">The sequence shown here is derived from an EMBL/GenBank/DDBJ whole genome shotgun (WGS) entry which is preliminary data.</text>
</comment>
<evidence type="ECO:0000256" key="2">
    <source>
        <dbReference type="SAM" id="SignalP"/>
    </source>
</evidence>
<dbReference type="PROSITE" id="PS51257">
    <property type="entry name" value="PROKAR_LIPOPROTEIN"/>
    <property type="match status" value="1"/>
</dbReference>
<reference evidence="3" key="1">
    <citation type="journal article" date="2021" name="PeerJ">
        <title>Extensive microbial diversity within the chicken gut microbiome revealed by metagenomics and culture.</title>
        <authorList>
            <person name="Gilroy R."/>
            <person name="Ravi A."/>
            <person name="Getino M."/>
            <person name="Pursley I."/>
            <person name="Horton D.L."/>
            <person name="Alikhan N.F."/>
            <person name="Baker D."/>
            <person name="Gharbi K."/>
            <person name="Hall N."/>
            <person name="Watson M."/>
            <person name="Adriaenssens E.M."/>
            <person name="Foster-Nyarko E."/>
            <person name="Jarju S."/>
            <person name="Secka A."/>
            <person name="Antonio M."/>
            <person name="Oren A."/>
            <person name="Chaudhuri R.R."/>
            <person name="La Ragione R."/>
            <person name="Hildebrand F."/>
            <person name="Pallen M.J."/>
        </authorList>
    </citation>
    <scope>NUCLEOTIDE SEQUENCE</scope>
    <source>
        <strain evidence="3">ChiHjej12B11-14209</strain>
    </source>
</reference>
<feature type="region of interest" description="Disordered" evidence="1">
    <location>
        <begin position="28"/>
        <end position="60"/>
    </location>
</feature>
<feature type="signal peptide" evidence="2">
    <location>
        <begin position="1"/>
        <end position="29"/>
    </location>
</feature>